<name>A0A1V3SVV0_9BACT</name>
<evidence type="ECO:0000256" key="2">
    <source>
        <dbReference type="ARBA" id="ARBA00023125"/>
    </source>
</evidence>
<dbReference type="Proteomes" id="UP000188586">
    <property type="component" value="Unassembled WGS sequence"/>
</dbReference>
<feature type="domain" description="HTH arsR-type" evidence="4">
    <location>
        <begin position="1"/>
        <end position="98"/>
    </location>
</feature>
<dbReference type="AlphaFoldDB" id="A0A1V3SVV0"/>
<evidence type="ECO:0000313" key="6">
    <source>
        <dbReference type="Proteomes" id="UP000188586"/>
    </source>
</evidence>
<evidence type="ECO:0000256" key="3">
    <source>
        <dbReference type="ARBA" id="ARBA00023163"/>
    </source>
</evidence>
<keyword evidence="3" id="KW-0804">Transcription</keyword>
<dbReference type="PANTHER" id="PTHR33154">
    <property type="entry name" value="TRANSCRIPTIONAL REGULATOR, ARSR FAMILY"/>
    <property type="match status" value="1"/>
</dbReference>
<dbReference type="InterPro" id="IPR036388">
    <property type="entry name" value="WH-like_DNA-bd_sf"/>
</dbReference>
<dbReference type="EMBL" id="MPOJ01000010">
    <property type="protein sequence ID" value="OOH72985.1"/>
    <property type="molecule type" value="Genomic_DNA"/>
</dbReference>
<evidence type="ECO:0000313" key="5">
    <source>
        <dbReference type="EMBL" id="OOH72985.1"/>
    </source>
</evidence>
<dbReference type="NCBIfam" id="NF033788">
    <property type="entry name" value="HTH_metalloreg"/>
    <property type="match status" value="1"/>
</dbReference>
<sequence length="119" mass="13346">MDTARFILVAEMFSALSHPKRLEIISHIGWGERGSGELADLTGLSKANVSQHLNVLKARALVYCEKAGTSCRYRVTSPKVLEVCDLIRQIVLDQMETDSEKRKSLTEILPFSRERKEGA</sequence>
<keyword evidence="1" id="KW-0805">Transcription regulation</keyword>
<dbReference type="InterPro" id="IPR036390">
    <property type="entry name" value="WH_DNA-bd_sf"/>
</dbReference>
<dbReference type="OMA" id="LYRLYCA"/>
<accession>A0A1V3SVV0</accession>
<dbReference type="CDD" id="cd00090">
    <property type="entry name" value="HTH_ARSR"/>
    <property type="match status" value="1"/>
</dbReference>
<dbReference type="RefSeq" id="WP_014960389.1">
    <property type="nucleotide sequence ID" value="NZ_MPOJ01000010.1"/>
</dbReference>
<dbReference type="PRINTS" id="PR00778">
    <property type="entry name" value="HTHARSR"/>
</dbReference>
<dbReference type="SUPFAM" id="SSF46785">
    <property type="entry name" value="Winged helix' DNA-binding domain"/>
    <property type="match status" value="1"/>
</dbReference>
<protein>
    <submittedName>
        <fullName evidence="5">Transcriptional regulator</fullName>
    </submittedName>
</protein>
<dbReference type="GO" id="GO:0003700">
    <property type="term" value="F:DNA-binding transcription factor activity"/>
    <property type="evidence" value="ECO:0007669"/>
    <property type="project" value="InterPro"/>
</dbReference>
<dbReference type="PROSITE" id="PS50987">
    <property type="entry name" value="HTH_ARSR_2"/>
    <property type="match status" value="1"/>
</dbReference>
<dbReference type="PANTHER" id="PTHR33154:SF18">
    <property type="entry name" value="ARSENICAL RESISTANCE OPERON REPRESSOR"/>
    <property type="match status" value="1"/>
</dbReference>
<reference evidence="5 6" key="1">
    <citation type="submission" date="2016-11" db="EMBL/GenBank/DDBJ databases">
        <title>Comparative genomics of co-occurring bacteria in distinct bioleaching systems unravels niche-specific adaptation.</title>
        <authorList>
            <person name="Zhang X."/>
            <person name="Liu X."/>
            <person name="Yin H."/>
        </authorList>
    </citation>
    <scope>NUCLEOTIDE SEQUENCE [LARGE SCALE GENOMIC DNA]</scope>
    <source>
        <strain evidence="5 6">DX</strain>
    </source>
</reference>
<dbReference type="GO" id="GO:0003677">
    <property type="term" value="F:DNA binding"/>
    <property type="evidence" value="ECO:0007669"/>
    <property type="project" value="UniProtKB-KW"/>
</dbReference>
<dbReference type="InterPro" id="IPR051081">
    <property type="entry name" value="HTH_MetalResp_TranReg"/>
</dbReference>
<dbReference type="Gene3D" id="1.10.10.10">
    <property type="entry name" value="Winged helix-like DNA-binding domain superfamily/Winged helix DNA-binding domain"/>
    <property type="match status" value="1"/>
</dbReference>
<comment type="caution">
    <text evidence="5">The sequence shown here is derived from an EMBL/GenBank/DDBJ whole genome shotgun (WGS) entry which is preliminary data.</text>
</comment>
<keyword evidence="2" id="KW-0238">DNA-binding</keyword>
<evidence type="ECO:0000259" key="4">
    <source>
        <dbReference type="PROSITE" id="PS50987"/>
    </source>
</evidence>
<dbReference type="InterPro" id="IPR001845">
    <property type="entry name" value="HTH_ArsR_DNA-bd_dom"/>
</dbReference>
<dbReference type="InterPro" id="IPR011991">
    <property type="entry name" value="ArsR-like_HTH"/>
</dbReference>
<proteinExistence type="predicted"/>
<gene>
    <name evidence="5" type="ORF">BOX24_06310</name>
</gene>
<dbReference type="SMART" id="SM00418">
    <property type="entry name" value="HTH_ARSR"/>
    <property type="match status" value="1"/>
</dbReference>
<organism evidence="5 6">
    <name type="scientific">Leptospirillum ferriphilum</name>
    <dbReference type="NCBI Taxonomy" id="178606"/>
    <lineage>
        <taxon>Bacteria</taxon>
        <taxon>Pseudomonadati</taxon>
        <taxon>Nitrospirota</taxon>
        <taxon>Nitrospiria</taxon>
        <taxon>Nitrospirales</taxon>
        <taxon>Nitrospiraceae</taxon>
        <taxon>Leptospirillum</taxon>
    </lineage>
</organism>
<dbReference type="Pfam" id="PF01022">
    <property type="entry name" value="HTH_5"/>
    <property type="match status" value="1"/>
</dbReference>
<evidence type="ECO:0000256" key="1">
    <source>
        <dbReference type="ARBA" id="ARBA00023015"/>
    </source>
</evidence>